<dbReference type="SMART" id="SM00220">
    <property type="entry name" value="S_TKc"/>
    <property type="match status" value="1"/>
</dbReference>
<accession>A0A8J1UZI5</accession>
<evidence type="ECO:0000313" key="9">
    <source>
        <dbReference type="EMBL" id="CAH1790280.1"/>
    </source>
</evidence>
<evidence type="ECO:0000256" key="2">
    <source>
        <dbReference type="ARBA" id="ARBA00022527"/>
    </source>
</evidence>
<dbReference type="Pfam" id="PF00069">
    <property type="entry name" value="Pkinase"/>
    <property type="match status" value="1"/>
</dbReference>
<dbReference type="GO" id="GO:0005794">
    <property type="term" value="C:Golgi apparatus"/>
    <property type="evidence" value="ECO:0007669"/>
    <property type="project" value="TreeGrafter"/>
</dbReference>
<comment type="catalytic activity">
    <reaction evidence="7">
        <text>L-threonyl-[protein] + ATP = O-phospho-L-threonyl-[protein] + ADP + H(+)</text>
        <dbReference type="Rhea" id="RHEA:46608"/>
        <dbReference type="Rhea" id="RHEA-COMP:11060"/>
        <dbReference type="Rhea" id="RHEA-COMP:11605"/>
        <dbReference type="ChEBI" id="CHEBI:15378"/>
        <dbReference type="ChEBI" id="CHEBI:30013"/>
        <dbReference type="ChEBI" id="CHEBI:30616"/>
        <dbReference type="ChEBI" id="CHEBI:61977"/>
        <dbReference type="ChEBI" id="CHEBI:456216"/>
        <dbReference type="EC" id="2.7.11.1"/>
    </reaction>
</comment>
<dbReference type="InterPro" id="IPR008271">
    <property type="entry name" value="Ser/Thr_kinase_AS"/>
</dbReference>
<keyword evidence="6" id="KW-0067">ATP-binding</keyword>
<dbReference type="InterPro" id="IPR052239">
    <property type="entry name" value="Ser/Thr-specific_kinases"/>
</dbReference>
<dbReference type="GO" id="GO:0005524">
    <property type="term" value="F:ATP binding"/>
    <property type="evidence" value="ECO:0007669"/>
    <property type="project" value="UniProtKB-KW"/>
</dbReference>
<keyword evidence="3" id="KW-0808">Transferase</keyword>
<dbReference type="CDD" id="cd13986">
    <property type="entry name" value="STKc_16"/>
    <property type="match status" value="1"/>
</dbReference>
<dbReference type="EC" id="2.7.11.1" evidence="1"/>
<name>A0A8J1UZI5_OWEFU</name>
<comment type="caution">
    <text evidence="9">The sequence shown here is derived from an EMBL/GenBank/DDBJ whole genome shotgun (WGS) entry which is preliminary data.</text>
</comment>
<dbReference type="Proteomes" id="UP000749559">
    <property type="component" value="Unassembled WGS sequence"/>
</dbReference>
<proteinExistence type="predicted"/>
<sequence>MNSVMGLGKLVTQCICARESIEIEGHRYSVLERLAEGGYSLVDLVKDKASYREFALKRIQCHSKEDERNTLKEVEYHKQFRHKNLCGCEGSQLKKLRNQNPGAAFNTGPISEMLIVLPFFKRGTLQDEISLRQHKMEYIPEKRVIQLFLGICEGLRELHSHNIAHRDIKPGNVLLSETDTPVLMDFGSMDVARVDIKTASEALALQDKASMTCTMPYRAPELFNVERQTTIDERVDIWSLGGTVYAMMYLEGPFEKIHQRGDSVALAVLGCNIRYPEEQTQYSSSLVDLIKSLLAVDPTQRPYIDWVLQRLDNVSKNSNNCNTKSATNVI</sequence>
<dbReference type="PROSITE" id="PS50011">
    <property type="entry name" value="PROTEIN_KINASE_DOM"/>
    <property type="match status" value="1"/>
</dbReference>
<reference evidence="9" key="1">
    <citation type="submission" date="2022-03" db="EMBL/GenBank/DDBJ databases">
        <authorList>
            <person name="Martin C."/>
        </authorList>
    </citation>
    <scope>NUCLEOTIDE SEQUENCE</scope>
</reference>
<dbReference type="SUPFAM" id="SSF56112">
    <property type="entry name" value="Protein kinase-like (PK-like)"/>
    <property type="match status" value="1"/>
</dbReference>
<dbReference type="AlphaFoldDB" id="A0A8J1UZI5"/>
<evidence type="ECO:0000256" key="6">
    <source>
        <dbReference type="ARBA" id="ARBA00022840"/>
    </source>
</evidence>
<dbReference type="InterPro" id="IPR011009">
    <property type="entry name" value="Kinase-like_dom_sf"/>
</dbReference>
<dbReference type="PANTHER" id="PTHR45998:SF2">
    <property type="entry name" value="SERINE_THREONINE-PROTEIN KINASE 16"/>
    <property type="match status" value="1"/>
</dbReference>
<dbReference type="Gene3D" id="1.10.510.10">
    <property type="entry name" value="Transferase(Phosphotransferase) domain 1"/>
    <property type="match status" value="1"/>
</dbReference>
<keyword evidence="4" id="KW-0547">Nucleotide-binding</keyword>
<organism evidence="9 10">
    <name type="scientific">Owenia fusiformis</name>
    <name type="common">Polychaete worm</name>
    <dbReference type="NCBI Taxonomy" id="6347"/>
    <lineage>
        <taxon>Eukaryota</taxon>
        <taxon>Metazoa</taxon>
        <taxon>Spiralia</taxon>
        <taxon>Lophotrochozoa</taxon>
        <taxon>Annelida</taxon>
        <taxon>Polychaeta</taxon>
        <taxon>Sedentaria</taxon>
        <taxon>Canalipalpata</taxon>
        <taxon>Sabellida</taxon>
        <taxon>Oweniida</taxon>
        <taxon>Oweniidae</taxon>
        <taxon>Owenia</taxon>
    </lineage>
</organism>
<dbReference type="InterPro" id="IPR000719">
    <property type="entry name" value="Prot_kinase_dom"/>
</dbReference>
<evidence type="ECO:0000256" key="5">
    <source>
        <dbReference type="ARBA" id="ARBA00022777"/>
    </source>
</evidence>
<dbReference type="EMBL" id="CAIIXF020000007">
    <property type="protein sequence ID" value="CAH1790280.1"/>
    <property type="molecule type" value="Genomic_DNA"/>
</dbReference>
<evidence type="ECO:0000256" key="1">
    <source>
        <dbReference type="ARBA" id="ARBA00012513"/>
    </source>
</evidence>
<evidence type="ECO:0000256" key="3">
    <source>
        <dbReference type="ARBA" id="ARBA00022679"/>
    </source>
</evidence>
<keyword evidence="2" id="KW-0723">Serine/threonine-protein kinase</keyword>
<evidence type="ECO:0000313" key="10">
    <source>
        <dbReference type="Proteomes" id="UP000749559"/>
    </source>
</evidence>
<gene>
    <name evidence="9" type="ORF">OFUS_LOCUS15509</name>
</gene>
<dbReference type="OrthoDB" id="248923at2759"/>
<dbReference type="PANTHER" id="PTHR45998">
    <property type="entry name" value="SERINE/THREONINE-PROTEIN KINASE 16"/>
    <property type="match status" value="1"/>
</dbReference>
<keyword evidence="10" id="KW-1185">Reference proteome</keyword>
<dbReference type="PROSITE" id="PS00108">
    <property type="entry name" value="PROTEIN_KINASE_ST"/>
    <property type="match status" value="1"/>
</dbReference>
<dbReference type="GO" id="GO:0004674">
    <property type="term" value="F:protein serine/threonine kinase activity"/>
    <property type="evidence" value="ECO:0007669"/>
    <property type="project" value="UniProtKB-KW"/>
</dbReference>
<dbReference type="Gene3D" id="3.30.200.20">
    <property type="entry name" value="Phosphorylase Kinase, domain 1"/>
    <property type="match status" value="1"/>
</dbReference>
<keyword evidence="5" id="KW-0418">Kinase</keyword>
<evidence type="ECO:0000256" key="7">
    <source>
        <dbReference type="ARBA" id="ARBA00047899"/>
    </source>
</evidence>
<protein>
    <recommendedName>
        <fullName evidence="1">non-specific serine/threonine protein kinase</fullName>
        <ecNumber evidence="1">2.7.11.1</ecNumber>
    </recommendedName>
</protein>
<evidence type="ECO:0000256" key="4">
    <source>
        <dbReference type="ARBA" id="ARBA00022741"/>
    </source>
</evidence>
<comment type="catalytic activity">
    <reaction evidence="8">
        <text>L-seryl-[protein] + ATP = O-phospho-L-seryl-[protein] + ADP + H(+)</text>
        <dbReference type="Rhea" id="RHEA:17989"/>
        <dbReference type="Rhea" id="RHEA-COMP:9863"/>
        <dbReference type="Rhea" id="RHEA-COMP:11604"/>
        <dbReference type="ChEBI" id="CHEBI:15378"/>
        <dbReference type="ChEBI" id="CHEBI:29999"/>
        <dbReference type="ChEBI" id="CHEBI:30616"/>
        <dbReference type="ChEBI" id="CHEBI:83421"/>
        <dbReference type="ChEBI" id="CHEBI:456216"/>
        <dbReference type="EC" id="2.7.11.1"/>
    </reaction>
</comment>
<evidence type="ECO:0000256" key="8">
    <source>
        <dbReference type="ARBA" id="ARBA00048679"/>
    </source>
</evidence>